<name>A0A6M0RL30_9CYAN</name>
<organism evidence="1 2">
    <name type="scientific">Adonisia turfae CCMR0081</name>
    <dbReference type="NCBI Taxonomy" id="2292702"/>
    <lineage>
        <taxon>Bacteria</taxon>
        <taxon>Bacillati</taxon>
        <taxon>Cyanobacteriota</taxon>
        <taxon>Adonisia</taxon>
        <taxon>Adonisia turfae</taxon>
    </lineage>
</organism>
<accession>A0A6M0RL30</accession>
<dbReference type="RefSeq" id="WP_163698839.1">
    <property type="nucleotide sequence ID" value="NZ_QXHD01000004.1"/>
</dbReference>
<evidence type="ECO:0000313" key="2">
    <source>
        <dbReference type="Proteomes" id="UP000481033"/>
    </source>
</evidence>
<dbReference type="AlphaFoldDB" id="A0A6M0RL30"/>
<protein>
    <submittedName>
        <fullName evidence="1">Uncharacterized protein</fullName>
    </submittedName>
</protein>
<sequence>MVEIPCDSPPASEKLNIDLLKIWLIRYLPKLGLISLQAHSQVKARLAVAVSAEARQETRRKVLGNLTAHCTMSGLRAQHLMMDSHMPLQILEAQKITHQIVAIYQYLMEAYVRDFVFAPVLHHLHTTDSKQVVALQILPKFHQLMQGLAPLLKGLQSLISTSTNLRAIGFLSTQIHLSRQRILSRLDVYERIWLSPYLQLTEELLCMPWQRVCIAAGNHSSNSPAAALVTKMLPLTEPIASAVYHRALRTFPNHVSRQGCIQSDPVQTSSVRDLSMFQTYIWLSLLEGNISVIKNELLPLCLLVFPCSKVSWQFVQYGIQWLSEEIYLHLTSPETLMFSSYIKPIQRLFKQADPEQIDLVKVNSKLTIKTMGHQLKPVSLG</sequence>
<comment type="caution">
    <text evidence="1">The sequence shown here is derived from an EMBL/GenBank/DDBJ whole genome shotgun (WGS) entry which is preliminary data.</text>
</comment>
<evidence type="ECO:0000313" key="1">
    <source>
        <dbReference type="EMBL" id="NEZ56859.1"/>
    </source>
</evidence>
<dbReference type="Proteomes" id="UP000481033">
    <property type="component" value="Unassembled WGS sequence"/>
</dbReference>
<dbReference type="EMBL" id="QXHD01000004">
    <property type="protein sequence ID" value="NEZ56859.1"/>
    <property type="molecule type" value="Genomic_DNA"/>
</dbReference>
<gene>
    <name evidence="1" type="ORF">DXZ20_14455</name>
</gene>
<reference evidence="1 2" key="1">
    <citation type="journal article" date="2020" name="Microb. Ecol.">
        <title>Ecogenomics of the Marine Benthic Filamentous Cyanobacterium Adonisia.</title>
        <authorList>
            <person name="Walter J.M."/>
            <person name="Coutinho F.H."/>
            <person name="Leomil L."/>
            <person name="Hargreaves P.I."/>
            <person name="Campeao M.E."/>
            <person name="Vieira V.V."/>
            <person name="Silva B.S."/>
            <person name="Fistarol G.O."/>
            <person name="Salomon P.S."/>
            <person name="Sawabe T."/>
            <person name="Mino S."/>
            <person name="Hosokawa M."/>
            <person name="Miyashita H."/>
            <person name="Maruyama F."/>
            <person name="van Verk M.C."/>
            <person name="Dutilh B.E."/>
            <person name="Thompson C.C."/>
            <person name="Thompson F.L."/>
        </authorList>
    </citation>
    <scope>NUCLEOTIDE SEQUENCE [LARGE SCALE GENOMIC DNA]</scope>
    <source>
        <strain evidence="1 2">CCMR0081</strain>
    </source>
</reference>
<keyword evidence="2" id="KW-1185">Reference proteome</keyword>
<proteinExistence type="predicted"/>